<keyword evidence="3" id="KW-1185">Reference proteome</keyword>
<dbReference type="GeneID" id="67019280"/>
<dbReference type="EMBL" id="CAJRGZ010000022">
    <property type="protein sequence ID" value="CAG5171236.1"/>
    <property type="molecule type" value="Genomic_DNA"/>
</dbReference>
<feature type="signal peptide" evidence="1">
    <location>
        <begin position="1"/>
        <end position="18"/>
    </location>
</feature>
<feature type="chain" id="PRO_5035321617" evidence="1">
    <location>
        <begin position="19"/>
        <end position="335"/>
    </location>
</feature>
<comment type="caution">
    <text evidence="2">The sequence shown here is derived from an EMBL/GenBank/DDBJ whole genome shotgun (WGS) entry which is preliminary data.</text>
</comment>
<dbReference type="AlphaFoldDB" id="A0A8J2N7Z8"/>
<gene>
    <name evidence="2" type="ORF">ALTATR162_LOCUS7296</name>
</gene>
<evidence type="ECO:0000256" key="1">
    <source>
        <dbReference type="SAM" id="SignalP"/>
    </source>
</evidence>
<evidence type="ECO:0000313" key="3">
    <source>
        <dbReference type="Proteomes" id="UP000676310"/>
    </source>
</evidence>
<organism evidence="2 3">
    <name type="scientific">Alternaria atra</name>
    <dbReference type="NCBI Taxonomy" id="119953"/>
    <lineage>
        <taxon>Eukaryota</taxon>
        <taxon>Fungi</taxon>
        <taxon>Dikarya</taxon>
        <taxon>Ascomycota</taxon>
        <taxon>Pezizomycotina</taxon>
        <taxon>Dothideomycetes</taxon>
        <taxon>Pleosporomycetidae</taxon>
        <taxon>Pleosporales</taxon>
        <taxon>Pleosporineae</taxon>
        <taxon>Pleosporaceae</taxon>
        <taxon>Alternaria</taxon>
        <taxon>Alternaria sect. Ulocladioides</taxon>
    </lineage>
</organism>
<dbReference type="Proteomes" id="UP000676310">
    <property type="component" value="Unassembled WGS sequence"/>
</dbReference>
<name>A0A8J2N7Z8_9PLEO</name>
<protein>
    <submittedName>
        <fullName evidence="2">Uncharacterized protein</fullName>
    </submittedName>
</protein>
<keyword evidence="1" id="KW-0732">Signal</keyword>
<reference evidence="2" key="1">
    <citation type="submission" date="2021-05" db="EMBL/GenBank/DDBJ databases">
        <authorList>
            <person name="Stam R."/>
        </authorList>
    </citation>
    <scope>NUCLEOTIDE SEQUENCE</scope>
    <source>
        <strain evidence="2">CS162</strain>
    </source>
</reference>
<accession>A0A8J2N7Z8</accession>
<dbReference type="RefSeq" id="XP_043170859.1">
    <property type="nucleotide sequence ID" value="XM_043314924.1"/>
</dbReference>
<evidence type="ECO:0000313" key="2">
    <source>
        <dbReference type="EMBL" id="CAG5171236.1"/>
    </source>
</evidence>
<proteinExistence type="predicted"/>
<sequence length="335" mass="37271">MKSFTLISLAMSLGLANAQVRFCDANRRPSWEDCASLMTDFGMEGSTEIAHINGELDPAPSCMHWWWIDGNCLVTHCFQEEPNDGEGDPRSITEGQVYQLYEPIKSRCSVLRAGGEFTGNFEFVNVFNDEGGDGGPSKRMMKRELFQGLKGESLPNGMTKGHSSLAEYLEWRNDTASAAERMASDALKERGLGVREIAKRQNENDDYFQFNFEALGIRHPTNFERGPRLSSGVGYTWETSETQTFSVTTSVSMGASWEVFTASVGVEVTESESFTVTEGLTFDVDCPNQGQVTFYPLYDYYEVTGYPSEITVEIWIPVLSNDRKVNGEIAIACLG</sequence>
<dbReference type="OrthoDB" id="3677120at2759"/>